<dbReference type="Proteomes" id="UP000030108">
    <property type="component" value="Unassembled WGS sequence"/>
</dbReference>
<evidence type="ECO:0000313" key="1">
    <source>
        <dbReference type="EMBL" id="EUC61339.1"/>
    </source>
</evidence>
<name>X8JCH2_9AGAM</name>
<reference evidence="2" key="1">
    <citation type="journal article" date="2014" name="Genome Announc.">
        <title>Draft genome sequence of the plant-pathogenic soil fungus Rhizoctonia solani anastomosis group 3 strain Rhs1AP.</title>
        <authorList>
            <person name="Cubeta M.A."/>
            <person name="Thomas E."/>
            <person name="Dean R.A."/>
            <person name="Jabaji S."/>
            <person name="Neate S.M."/>
            <person name="Tavantzis S."/>
            <person name="Toda T."/>
            <person name="Vilgalys R."/>
            <person name="Bharathan N."/>
            <person name="Fedorova-Abrams N."/>
            <person name="Pakala S.B."/>
            <person name="Pakala S.M."/>
            <person name="Zafar N."/>
            <person name="Joardar V."/>
            <person name="Losada L."/>
            <person name="Nierman W.C."/>
        </authorList>
    </citation>
    <scope>NUCLEOTIDE SEQUENCE [LARGE SCALE GENOMIC DNA]</scope>
    <source>
        <strain evidence="2">AG-3</strain>
    </source>
</reference>
<sequence>MPRNTFCGINFIHHHYVATSYFHFFRKER</sequence>
<comment type="caution">
    <text evidence="1">The sequence shown here is derived from an EMBL/GenBank/DDBJ whole genome shotgun (WGS) entry which is preliminary data.</text>
</comment>
<protein>
    <submittedName>
        <fullName evidence="1">Uncharacterized protein</fullName>
    </submittedName>
</protein>
<accession>X8JCH2</accession>
<dbReference type="AlphaFoldDB" id="X8JCH2"/>
<organism evidence="1 2">
    <name type="scientific">Rhizoctonia solani AG-3 Rhs1AP</name>
    <dbReference type="NCBI Taxonomy" id="1086054"/>
    <lineage>
        <taxon>Eukaryota</taxon>
        <taxon>Fungi</taxon>
        <taxon>Dikarya</taxon>
        <taxon>Basidiomycota</taxon>
        <taxon>Agaricomycotina</taxon>
        <taxon>Agaricomycetes</taxon>
        <taxon>Cantharellales</taxon>
        <taxon>Ceratobasidiaceae</taxon>
        <taxon>Rhizoctonia</taxon>
    </lineage>
</organism>
<proteinExistence type="predicted"/>
<dbReference type="EMBL" id="JATN01000319">
    <property type="protein sequence ID" value="EUC61339.1"/>
    <property type="molecule type" value="Genomic_DNA"/>
</dbReference>
<evidence type="ECO:0000313" key="2">
    <source>
        <dbReference type="Proteomes" id="UP000030108"/>
    </source>
</evidence>
<gene>
    <name evidence="1" type="ORF">RSOL_391750</name>
</gene>